<keyword evidence="3" id="KW-1185">Reference proteome</keyword>
<dbReference type="CDD" id="cd07563">
    <property type="entry name" value="Peptidase_S41_IRBP"/>
    <property type="match status" value="1"/>
</dbReference>
<dbReference type="Pfam" id="PF03572">
    <property type="entry name" value="Peptidase_S41"/>
    <property type="match status" value="1"/>
</dbReference>
<evidence type="ECO:0000259" key="1">
    <source>
        <dbReference type="SMART" id="SM00245"/>
    </source>
</evidence>
<evidence type="ECO:0000313" key="2">
    <source>
        <dbReference type="EMBL" id="MBA2889142.1"/>
    </source>
</evidence>
<proteinExistence type="predicted"/>
<dbReference type="GO" id="GO:0008236">
    <property type="term" value="F:serine-type peptidase activity"/>
    <property type="evidence" value="ECO:0007669"/>
    <property type="project" value="InterPro"/>
</dbReference>
<reference evidence="2 3" key="1">
    <citation type="submission" date="2020-07" db="EMBL/GenBank/DDBJ databases">
        <title>Genomic Encyclopedia of Type Strains, Phase IV (KMG-IV): sequencing the most valuable type-strain genomes for metagenomic binning, comparative biology and taxonomic classification.</title>
        <authorList>
            <person name="Goeker M."/>
        </authorList>
    </citation>
    <scope>NUCLEOTIDE SEQUENCE [LARGE SCALE GENOMIC DNA]</scope>
    <source>
        <strain evidence="2 3">DSM 45533</strain>
    </source>
</reference>
<comment type="caution">
    <text evidence="2">The sequence shown here is derived from an EMBL/GenBank/DDBJ whole genome shotgun (WGS) entry which is preliminary data.</text>
</comment>
<name>A0A7W0CDQ4_9ACTN</name>
<dbReference type="PANTHER" id="PTHR11261">
    <property type="entry name" value="INTERPHOTORECEPTOR RETINOID-BINDING PROTEIN"/>
    <property type="match status" value="1"/>
</dbReference>
<dbReference type="SUPFAM" id="SSF52096">
    <property type="entry name" value="ClpP/crotonase"/>
    <property type="match status" value="1"/>
</dbReference>
<accession>A0A7W0CDQ4</accession>
<dbReference type="Gene3D" id="3.30.750.44">
    <property type="match status" value="1"/>
</dbReference>
<dbReference type="InterPro" id="IPR029045">
    <property type="entry name" value="ClpP/crotonase-like_dom_sf"/>
</dbReference>
<dbReference type="PANTHER" id="PTHR11261:SF3">
    <property type="entry name" value="RETINOL-BINDING PROTEIN 3"/>
    <property type="match status" value="1"/>
</dbReference>
<dbReference type="Pfam" id="PF11918">
    <property type="entry name" value="Peptidase_S41_N"/>
    <property type="match status" value="1"/>
</dbReference>
<organism evidence="2 3">
    <name type="scientific">Nonomuraea soli</name>
    <dbReference type="NCBI Taxonomy" id="1032476"/>
    <lineage>
        <taxon>Bacteria</taxon>
        <taxon>Bacillati</taxon>
        <taxon>Actinomycetota</taxon>
        <taxon>Actinomycetes</taxon>
        <taxon>Streptosporangiales</taxon>
        <taxon>Streptosporangiaceae</taxon>
        <taxon>Nonomuraea</taxon>
    </lineage>
</organism>
<dbReference type="SMART" id="SM00245">
    <property type="entry name" value="TSPc"/>
    <property type="match status" value="1"/>
</dbReference>
<gene>
    <name evidence="2" type="ORF">HNR30_000477</name>
</gene>
<keyword evidence="2" id="KW-0378">Hydrolase</keyword>
<keyword evidence="2" id="KW-0645">Protease</keyword>
<dbReference type="Gene3D" id="3.90.226.10">
    <property type="entry name" value="2-enoyl-CoA Hydratase, Chain A, domain 1"/>
    <property type="match status" value="1"/>
</dbReference>
<dbReference type="RefSeq" id="WP_181607964.1">
    <property type="nucleotide sequence ID" value="NZ_BAABAM010000001.1"/>
</dbReference>
<evidence type="ECO:0000313" key="3">
    <source>
        <dbReference type="Proteomes" id="UP000530928"/>
    </source>
</evidence>
<protein>
    <submittedName>
        <fullName evidence="2">C-terminal processing protease CtpA/Prc</fullName>
    </submittedName>
</protein>
<dbReference type="Proteomes" id="UP000530928">
    <property type="component" value="Unassembled WGS sequence"/>
</dbReference>
<dbReference type="InterPro" id="IPR005151">
    <property type="entry name" value="Tail-specific_protease"/>
</dbReference>
<feature type="domain" description="Tail specific protease" evidence="1">
    <location>
        <begin position="79"/>
        <end position="277"/>
    </location>
</feature>
<sequence>MTSRNDQLDQLCSQVSDHYVFPDVANEIVAVLRGRIAEGTYTGLDDDAAFAEAVTRDLQSVNGDKHLRLVHSVDVVPEHDAFDMEAYRQQAALSAYGFARVELLAGNVGLLDIRSLYDAGLAGERATAAMTLVAEADALIVDLRRNGGGSPDMIALLCSYLFDEPTHLNSLYWRASDTTEQYWTLPYVPGARYGGEKPVYVLTSAYTFSGAEEFSYNLQSRSRATLVGETTRGGAHPGTRYYIGPHLKSAVPSGRAVNPVTGTNWEGTGVQPDLKVAADDAFDVAYALALQHVLTLGEEGARRPVADAAREALQELG</sequence>
<dbReference type="GO" id="GO:0006508">
    <property type="term" value="P:proteolysis"/>
    <property type="evidence" value="ECO:0007669"/>
    <property type="project" value="UniProtKB-KW"/>
</dbReference>
<dbReference type="AlphaFoldDB" id="A0A7W0CDQ4"/>
<dbReference type="EMBL" id="JACDUR010000001">
    <property type="protein sequence ID" value="MBA2889142.1"/>
    <property type="molecule type" value="Genomic_DNA"/>
</dbReference>